<dbReference type="NCBIfam" id="NF033831">
    <property type="entry name" value="sce7725_fam"/>
    <property type="match status" value="1"/>
</dbReference>
<comment type="caution">
    <text evidence="1">The sequence shown here is derived from an EMBL/GenBank/DDBJ whole genome shotgun (WGS) entry which is preliminary data.</text>
</comment>
<gene>
    <name evidence="1" type="ORF">ACFQZ7_07745</name>
</gene>
<sequence length="296" mass="33577">MRIYYPYLRGKQFELQALLALQKADKLSLAVIPIIEPVRDSHYLADCVATFITAGRPLIIISNPQVGTYQQHRQQRYPLTQWQASPYFKHALLVTKATSLADYLAADVLLFTHPDVLTVFPEPQSQQLVIVGPSHRLRRQLNYQVTLTDPTPQGWDGADYLLQPQTFFSDQPWFATATGFSDFVTVGAGYSDKGYPVPFIKLTLTVPRSRQLWLHHFISTDFSDFKQPKAKYFSAGTQLVAWLKLHPEVPLTLGLAALQTSIQQAHFPGLGKVKQWLLMHHLELVAQILNVNNHEC</sequence>
<dbReference type="InterPro" id="IPR047727">
    <property type="entry name" value="Sce7725-like"/>
</dbReference>
<proteinExistence type="predicted"/>
<accession>A0ABW3EE27</accession>
<evidence type="ECO:0000313" key="1">
    <source>
        <dbReference type="EMBL" id="MFD0897632.1"/>
    </source>
</evidence>
<protein>
    <submittedName>
        <fullName evidence="1">Sce7725 family protein</fullName>
    </submittedName>
</protein>
<reference evidence="2" key="1">
    <citation type="journal article" date="2019" name="Int. J. Syst. Evol. Microbiol.">
        <title>The Global Catalogue of Microorganisms (GCM) 10K type strain sequencing project: providing services to taxonomists for standard genome sequencing and annotation.</title>
        <authorList>
            <consortium name="The Broad Institute Genomics Platform"/>
            <consortium name="The Broad Institute Genome Sequencing Center for Infectious Disease"/>
            <person name="Wu L."/>
            <person name="Ma J."/>
        </authorList>
    </citation>
    <scope>NUCLEOTIDE SEQUENCE [LARGE SCALE GENOMIC DNA]</scope>
    <source>
        <strain evidence="2">CCM 8925</strain>
    </source>
</reference>
<dbReference type="EMBL" id="JBHTIO010000037">
    <property type="protein sequence ID" value="MFD0897632.1"/>
    <property type="molecule type" value="Genomic_DNA"/>
</dbReference>
<dbReference type="Proteomes" id="UP001597104">
    <property type="component" value="Unassembled WGS sequence"/>
</dbReference>
<evidence type="ECO:0000313" key="2">
    <source>
        <dbReference type="Proteomes" id="UP001597104"/>
    </source>
</evidence>
<keyword evidence="2" id="KW-1185">Reference proteome</keyword>
<dbReference type="RefSeq" id="WP_137637566.1">
    <property type="nucleotide sequence ID" value="NZ_BJDN01000010.1"/>
</dbReference>
<organism evidence="1 2">
    <name type="scientific">Loigolactobacillus binensis</name>
    <dbReference type="NCBI Taxonomy" id="2559922"/>
    <lineage>
        <taxon>Bacteria</taxon>
        <taxon>Bacillati</taxon>
        <taxon>Bacillota</taxon>
        <taxon>Bacilli</taxon>
        <taxon>Lactobacillales</taxon>
        <taxon>Lactobacillaceae</taxon>
        <taxon>Loigolactobacillus</taxon>
    </lineage>
</organism>
<name>A0ABW3EE27_9LACO</name>